<dbReference type="PANTHER" id="PTHR30363">
    <property type="entry name" value="HTH-TYPE TRANSCRIPTIONAL REGULATOR SRLR-RELATED"/>
    <property type="match status" value="1"/>
</dbReference>
<dbReference type="PRINTS" id="PR00037">
    <property type="entry name" value="HTHLACR"/>
</dbReference>
<evidence type="ECO:0000256" key="3">
    <source>
        <dbReference type="ARBA" id="ARBA00023163"/>
    </source>
</evidence>
<evidence type="ECO:0000256" key="1">
    <source>
        <dbReference type="ARBA" id="ARBA00023015"/>
    </source>
</evidence>
<organism evidence="5 6">
    <name type="scientific">Alkalibaculum bacchi</name>
    <dbReference type="NCBI Taxonomy" id="645887"/>
    <lineage>
        <taxon>Bacteria</taxon>
        <taxon>Bacillati</taxon>
        <taxon>Bacillota</taxon>
        <taxon>Clostridia</taxon>
        <taxon>Eubacteriales</taxon>
        <taxon>Eubacteriaceae</taxon>
        <taxon>Alkalibaculum</taxon>
    </lineage>
</organism>
<dbReference type="InterPro" id="IPR001034">
    <property type="entry name" value="DeoR_HTH"/>
</dbReference>
<gene>
    <name evidence="5" type="ORF">DES36_10797</name>
</gene>
<dbReference type="GO" id="GO:0003677">
    <property type="term" value="F:DNA binding"/>
    <property type="evidence" value="ECO:0007669"/>
    <property type="project" value="UniProtKB-KW"/>
</dbReference>
<dbReference type="InterPro" id="IPR018356">
    <property type="entry name" value="Tscrpt_reg_HTH_DeoR_CS"/>
</dbReference>
<dbReference type="InterPro" id="IPR036388">
    <property type="entry name" value="WH-like_DNA-bd_sf"/>
</dbReference>
<keyword evidence="2" id="KW-0238">DNA-binding</keyword>
<dbReference type="InterPro" id="IPR050313">
    <property type="entry name" value="Carb_Metab_HTH_regulators"/>
</dbReference>
<dbReference type="Pfam" id="PF08220">
    <property type="entry name" value="HTH_DeoR"/>
    <property type="match status" value="1"/>
</dbReference>
<comment type="caution">
    <text evidence="5">The sequence shown here is derived from an EMBL/GenBank/DDBJ whole genome shotgun (WGS) entry which is preliminary data.</text>
</comment>
<keyword evidence="1" id="KW-0805">Transcription regulation</keyword>
<dbReference type="EMBL" id="QNRX01000007">
    <property type="protein sequence ID" value="RBP65357.1"/>
    <property type="molecule type" value="Genomic_DNA"/>
</dbReference>
<evidence type="ECO:0000313" key="5">
    <source>
        <dbReference type="EMBL" id="RBP65357.1"/>
    </source>
</evidence>
<evidence type="ECO:0000259" key="4">
    <source>
        <dbReference type="PROSITE" id="PS51000"/>
    </source>
</evidence>
<keyword evidence="6" id="KW-1185">Reference proteome</keyword>
<dbReference type="InterPro" id="IPR037171">
    <property type="entry name" value="NagB/RpiA_transferase-like"/>
</dbReference>
<dbReference type="PROSITE" id="PS51000">
    <property type="entry name" value="HTH_DEOR_2"/>
    <property type="match status" value="1"/>
</dbReference>
<dbReference type="SUPFAM" id="SSF46785">
    <property type="entry name" value="Winged helix' DNA-binding domain"/>
    <property type="match status" value="1"/>
</dbReference>
<dbReference type="GO" id="GO:0003700">
    <property type="term" value="F:DNA-binding transcription factor activity"/>
    <property type="evidence" value="ECO:0007669"/>
    <property type="project" value="InterPro"/>
</dbReference>
<protein>
    <submittedName>
        <fullName evidence="5">DeoR family transcriptional regulator</fullName>
    </submittedName>
</protein>
<dbReference type="SMART" id="SM01134">
    <property type="entry name" value="DeoRC"/>
    <property type="match status" value="1"/>
</dbReference>
<dbReference type="InterPro" id="IPR036390">
    <property type="entry name" value="WH_DNA-bd_sf"/>
</dbReference>
<reference evidence="5 6" key="1">
    <citation type="submission" date="2018-06" db="EMBL/GenBank/DDBJ databases">
        <title>Genomic Encyclopedia of Type Strains, Phase IV (KMG-IV): sequencing the most valuable type-strain genomes for metagenomic binning, comparative biology and taxonomic classification.</title>
        <authorList>
            <person name="Goeker M."/>
        </authorList>
    </citation>
    <scope>NUCLEOTIDE SEQUENCE [LARGE SCALE GENOMIC DNA]</scope>
    <source>
        <strain evidence="5 6">DSM 22112</strain>
    </source>
</reference>
<keyword evidence="3" id="KW-0804">Transcription</keyword>
<accession>A0A366I828</accession>
<dbReference type="Proteomes" id="UP000253490">
    <property type="component" value="Unassembled WGS sequence"/>
</dbReference>
<proteinExistence type="predicted"/>
<dbReference type="PROSITE" id="PS00894">
    <property type="entry name" value="HTH_DEOR_1"/>
    <property type="match status" value="1"/>
</dbReference>
<dbReference type="PANTHER" id="PTHR30363:SF44">
    <property type="entry name" value="AGA OPERON TRANSCRIPTIONAL REPRESSOR-RELATED"/>
    <property type="match status" value="1"/>
</dbReference>
<dbReference type="Pfam" id="PF00455">
    <property type="entry name" value="DeoRC"/>
    <property type="match status" value="1"/>
</dbReference>
<dbReference type="InterPro" id="IPR014036">
    <property type="entry name" value="DeoR-like_C"/>
</dbReference>
<dbReference type="Gene3D" id="1.10.10.10">
    <property type="entry name" value="Winged helix-like DNA-binding domain superfamily/Winged helix DNA-binding domain"/>
    <property type="match status" value="1"/>
</dbReference>
<sequence length="251" mass="28397">MLPFERKQKILDLLKTKKSLSVEGLTKLLYSSPATIRRDLAELSQEGLIRRIRGGATYIENKSVDLPYDFRKVSESEKKKYIAKIALDFVYHDMTLFMDSSTTVLQMVPFLKEYKGLKILTNGTITAQQLSQYTNAEVTCVGGRVHPKSSSINGAVASDFITHYRADLALMSGKSLCESGAMEYTEEEAIVRRAYVKYAKEKVVLIDSTKFGGSCFYQSIPFSHMDYLISDGPISPSIREQVDRYNVEFIY</sequence>
<dbReference type="SUPFAM" id="SSF100950">
    <property type="entry name" value="NagB/RpiA/CoA transferase-like"/>
    <property type="match status" value="1"/>
</dbReference>
<dbReference type="Gene3D" id="3.40.50.1360">
    <property type="match status" value="1"/>
</dbReference>
<evidence type="ECO:0000256" key="2">
    <source>
        <dbReference type="ARBA" id="ARBA00023125"/>
    </source>
</evidence>
<dbReference type="RefSeq" id="WP_170128217.1">
    <property type="nucleotide sequence ID" value="NZ_QNRX01000007.1"/>
</dbReference>
<evidence type="ECO:0000313" key="6">
    <source>
        <dbReference type="Proteomes" id="UP000253490"/>
    </source>
</evidence>
<name>A0A366I828_9FIRM</name>
<dbReference type="AlphaFoldDB" id="A0A366I828"/>
<feature type="domain" description="HTH deoR-type" evidence="4">
    <location>
        <begin position="3"/>
        <end position="58"/>
    </location>
</feature>
<dbReference type="SMART" id="SM00420">
    <property type="entry name" value="HTH_DEOR"/>
    <property type="match status" value="1"/>
</dbReference>